<evidence type="ECO:0000313" key="2">
    <source>
        <dbReference type="EMBL" id="SBS27423.1"/>
    </source>
</evidence>
<dbReference type="Pfam" id="PF13302">
    <property type="entry name" value="Acetyltransf_3"/>
    <property type="match status" value="1"/>
</dbReference>
<dbReference type="InterPro" id="IPR000182">
    <property type="entry name" value="GNAT_dom"/>
</dbReference>
<dbReference type="PROSITE" id="PS51186">
    <property type="entry name" value="GNAT"/>
    <property type="match status" value="1"/>
</dbReference>
<dbReference type="InterPro" id="IPR016181">
    <property type="entry name" value="Acyl_CoA_acyltransferase"/>
</dbReference>
<dbReference type="STRING" id="1792290.MSP8886_00844"/>
<gene>
    <name evidence="2" type="ORF">MSP8886_00844</name>
</gene>
<dbReference type="AlphaFoldDB" id="A0A1A8T6R3"/>
<organism evidence="2 3">
    <name type="scientific">Marinomonas spartinae</name>
    <dbReference type="NCBI Taxonomy" id="1792290"/>
    <lineage>
        <taxon>Bacteria</taxon>
        <taxon>Pseudomonadati</taxon>
        <taxon>Pseudomonadota</taxon>
        <taxon>Gammaproteobacteria</taxon>
        <taxon>Oceanospirillales</taxon>
        <taxon>Oceanospirillaceae</taxon>
        <taxon>Marinomonas</taxon>
    </lineage>
</organism>
<dbReference type="Proteomes" id="UP000092544">
    <property type="component" value="Unassembled WGS sequence"/>
</dbReference>
<accession>A0A1A8T6R3</accession>
<keyword evidence="3" id="KW-1185">Reference proteome</keyword>
<evidence type="ECO:0000259" key="1">
    <source>
        <dbReference type="PROSITE" id="PS51186"/>
    </source>
</evidence>
<feature type="domain" description="N-acetyltransferase" evidence="1">
    <location>
        <begin position="4"/>
        <end position="143"/>
    </location>
</feature>
<reference evidence="2 3" key="1">
    <citation type="submission" date="2016-06" db="EMBL/GenBank/DDBJ databases">
        <authorList>
            <person name="Kjaerup R.B."/>
            <person name="Dalgaard T.S."/>
            <person name="Juul-Madsen H.R."/>
        </authorList>
    </citation>
    <scope>NUCLEOTIDE SEQUENCE [LARGE SCALE GENOMIC DNA]</scope>
    <source>
        <strain evidence="2 3">CECT 8886</strain>
    </source>
</reference>
<dbReference type="PANTHER" id="PTHR43328">
    <property type="entry name" value="ACETYLTRANSFERASE-RELATED"/>
    <property type="match status" value="1"/>
</dbReference>
<keyword evidence="2" id="KW-0808">Transferase</keyword>
<dbReference type="Gene3D" id="3.40.630.30">
    <property type="match status" value="1"/>
</dbReference>
<dbReference type="GO" id="GO:0016747">
    <property type="term" value="F:acyltransferase activity, transferring groups other than amino-acyl groups"/>
    <property type="evidence" value="ECO:0007669"/>
    <property type="project" value="InterPro"/>
</dbReference>
<sequence>MMGLTLRLASMKDADCLFEWRNDPETRKASHSTEWVEVADHMQWLKASLSNSNRRLYIAEKKHVSVGTIRADFDNGTWTLSWSVSPRYRNKGIASQMLALAVKKFNEPLAAEVKAQNIASIKVAQRAGFILQREQEGVLYFQR</sequence>
<dbReference type="EMBL" id="FLOB01000002">
    <property type="protein sequence ID" value="SBS27423.1"/>
    <property type="molecule type" value="Genomic_DNA"/>
</dbReference>
<protein>
    <submittedName>
        <fullName evidence="2">Acetyltransferase (GNAT) family protein</fullName>
    </submittedName>
</protein>
<evidence type="ECO:0000313" key="3">
    <source>
        <dbReference type="Proteomes" id="UP000092544"/>
    </source>
</evidence>
<name>A0A1A8T6R3_9GAMM</name>
<dbReference type="PANTHER" id="PTHR43328:SF1">
    <property type="entry name" value="N-ACETYLTRANSFERASE DOMAIN-CONTAINING PROTEIN"/>
    <property type="match status" value="1"/>
</dbReference>
<dbReference type="CDD" id="cd04301">
    <property type="entry name" value="NAT_SF"/>
    <property type="match status" value="1"/>
</dbReference>
<dbReference type="SUPFAM" id="SSF55729">
    <property type="entry name" value="Acyl-CoA N-acyltransferases (Nat)"/>
    <property type="match status" value="1"/>
</dbReference>
<proteinExistence type="predicted"/>